<feature type="domain" description="N-acetyltransferase" evidence="3">
    <location>
        <begin position="20"/>
        <end position="183"/>
    </location>
</feature>
<gene>
    <name evidence="4" type="ORF">DFH08DRAFT_703215</name>
</gene>
<dbReference type="InterPro" id="IPR000182">
    <property type="entry name" value="GNAT_dom"/>
</dbReference>
<name>A0AAD6ZWN5_9AGAR</name>
<proteinExistence type="predicted"/>
<evidence type="ECO:0000259" key="3">
    <source>
        <dbReference type="PROSITE" id="PS51186"/>
    </source>
</evidence>
<dbReference type="Pfam" id="PF00583">
    <property type="entry name" value="Acetyltransf_1"/>
    <property type="match status" value="1"/>
</dbReference>
<keyword evidence="2" id="KW-0012">Acyltransferase</keyword>
<dbReference type="PANTHER" id="PTHR43420">
    <property type="entry name" value="ACETYLTRANSFERASE"/>
    <property type="match status" value="1"/>
</dbReference>
<dbReference type="EMBL" id="JARIHO010000023">
    <property type="protein sequence ID" value="KAJ7343138.1"/>
    <property type="molecule type" value="Genomic_DNA"/>
</dbReference>
<dbReference type="Proteomes" id="UP001218218">
    <property type="component" value="Unassembled WGS sequence"/>
</dbReference>
<dbReference type="Gene3D" id="3.40.630.30">
    <property type="match status" value="1"/>
</dbReference>
<dbReference type="InterPro" id="IPR050680">
    <property type="entry name" value="YpeA/RimI_acetyltransf"/>
</dbReference>
<comment type="caution">
    <text evidence="4">The sequence shown here is derived from an EMBL/GenBank/DDBJ whole genome shotgun (WGS) entry which is preliminary data.</text>
</comment>
<dbReference type="GO" id="GO:0016747">
    <property type="term" value="F:acyltransferase activity, transferring groups other than amino-acyl groups"/>
    <property type="evidence" value="ECO:0007669"/>
    <property type="project" value="InterPro"/>
</dbReference>
<reference evidence="4" key="1">
    <citation type="submission" date="2023-03" db="EMBL/GenBank/DDBJ databases">
        <title>Massive genome expansion in bonnet fungi (Mycena s.s.) driven by repeated elements and novel gene families across ecological guilds.</title>
        <authorList>
            <consortium name="Lawrence Berkeley National Laboratory"/>
            <person name="Harder C.B."/>
            <person name="Miyauchi S."/>
            <person name="Viragh M."/>
            <person name="Kuo A."/>
            <person name="Thoen E."/>
            <person name="Andreopoulos B."/>
            <person name="Lu D."/>
            <person name="Skrede I."/>
            <person name="Drula E."/>
            <person name="Henrissat B."/>
            <person name="Morin E."/>
            <person name="Kohler A."/>
            <person name="Barry K."/>
            <person name="LaButti K."/>
            <person name="Morin E."/>
            <person name="Salamov A."/>
            <person name="Lipzen A."/>
            <person name="Mereny Z."/>
            <person name="Hegedus B."/>
            <person name="Baldrian P."/>
            <person name="Stursova M."/>
            <person name="Weitz H."/>
            <person name="Taylor A."/>
            <person name="Grigoriev I.V."/>
            <person name="Nagy L.G."/>
            <person name="Martin F."/>
            <person name="Kauserud H."/>
        </authorList>
    </citation>
    <scope>NUCLEOTIDE SEQUENCE</scope>
    <source>
        <strain evidence="4">CBHHK002</strain>
    </source>
</reference>
<sequence>MPSTYELFRIPVPPSEEDVIKYSQLRLLGLKTNPEAFGSTFEGESKNTHAQWKSRIDKEERFTIIARLVSRDSSETAREEWVGTASILTPTMWARSDADTYGVVGMWVHPEHRRKGLGKKLLEFGIEWVRTRTEGNPTATRLALEVHRGNEGAKKLYDGLAFVESRDELCEDPDRIPLFLVVK</sequence>
<keyword evidence="1" id="KW-0808">Transferase</keyword>
<evidence type="ECO:0000313" key="5">
    <source>
        <dbReference type="Proteomes" id="UP001218218"/>
    </source>
</evidence>
<evidence type="ECO:0000256" key="2">
    <source>
        <dbReference type="ARBA" id="ARBA00023315"/>
    </source>
</evidence>
<protein>
    <submittedName>
        <fullName evidence="4">Acyl-CoA N-acyltransferase</fullName>
    </submittedName>
</protein>
<organism evidence="4 5">
    <name type="scientific">Mycena albidolilacea</name>
    <dbReference type="NCBI Taxonomy" id="1033008"/>
    <lineage>
        <taxon>Eukaryota</taxon>
        <taxon>Fungi</taxon>
        <taxon>Dikarya</taxon>
        <taxon>Basidiomycota</taxon>
        <taxon>Agaricomycotina</taxon>
        <taxon>Agaricomycetes</taxon>
        <taxon>Agaricomycetidae</taxon>
        <taxon>Agaricales</taxon>
        <taxon>Marasmiineae</taxon>
        <taxon>Mycenaceae</taxon>
        <taxon>Mycena</taxon>
    </lineage>
</organism>
<dbReference type="PANTHER" id="PTHR43420:SF44">
    <property type="entry name" value="ACETYLTRANSFERASE YPEA"/>
    <property type="match status" value="1"/>
</dbReference>
<dbReference type="CDD" id="cd04301">
    <property type="entry name" value="NAT_SF"/>
    <property type="match status" value="1"/>
</dbReference>
<evidence type="ECO:0000313" key="4">
    <source>
        <dbReference type="EMBL" id="KAJ7343138.1"/>
    </source>
</evidence>
<dbReference type="SUPFAM" id="SSF55729">
    <property type="entry name" value="Acyl-CoA N-acyltransferases (Nat)"/>
    <property type="match status" value="1"/>
</dbReference>
<evidence type="ECO:0000256" key="1">
    <source>
        <dbReference type="ARBA" id="ARBA00022679"/>
    </source>
</evidence>
<dbReference type="InterPro" id="IPR016181">
    <property type="entry name" value="Acyl_CoA_acyltransferase"/>
</dbReference>
<dbReference type="AlphaFoldDB" id="A0AAD6ZWN5"/>
<keyword evidence="5" id="KW-1185">Reference proteome</keyword>
<dbReference type="PROSITE" id="PS51186">
    <property type="entry name" value="GNAT"/>
    <property type="match status" value="1"/>
</dbReference>
<accession>A0AAD6ZWN5</accession>